<feature type="transmembrane region" description="Helical" evidence="1">
    <location>
        <begin position="538"/>
        <end position="556"/>
    </location>
</feature>
<dbReference type="PANTHER" id="PTHR31549:SF277">
    <property type="entry name" value="OS08G0167400 PROTEIN"/>
    <property type="match status" value="1"/>
</dbReference>
<keyword evidence="1" id="KW-0812">Transmembrane</keyword>
<dbReference type="Pfam" id="PF03140">
    <property type="entry name" value="DUF247"/>
    <property type="match status" value="1"/>
</dbReference>
<evidence type="ECO:0000256" key="1">
    <source>
        <dbReference type="SAM" id="Phobius"/>
    </source>
</evidence>
<dbReference type="EnsemblPlants" id="ORUFI08G04530.1">
    <property type="protein sequence ID" value="ORUFI08G04530.1"/>
    <property type="gene ID" value="ORUFI08G04530"/>
</dbReference>
<dbReference type="eggNOG" id="ENOG502QPIE">
    <property type="taxonomic scope" value="Eukaryota"/>
</dbReference>
<proteinExistence type="predicted"/>
<dbReference type="HOGENOM" id="CLU_020188_4_0_1"/>
<keyword evidence="3" id="KW-1185">Reference proteome</keyword>
<keyword evidence="1" id="KW-1133">Transmembrane helix</keyword>
<evidence type="ECO:0000313" key="3">
    <source>
        <dbReference type="Proteomes" id="UP000008022"/>
    </source>
</evidence>
<reference evidence="3" key="1">
    <citation type="submission" date="2013-06" db="EMBL/GenBank/DDBJ databases">
        <authorList>
            <person name="Zhao Q."/>
        </authorList>
    </citation>
    <scope>NUCLEOTIDE SEQUENCE</scope>
    <source>
        <strain evidence="3">cv. W1943</strain>
    </source>
</reference>
<dbReference type="AlphaFoldDB" id="A0A0E0QET1"/>
<dbReference type="OMA" id="PLVGKLW"/>
<name>A0A0E0QET1_ORYRU</name>
<protein>
    <submittedName>
        <fullName evidence="2">Uncharacterized protein</fullName>
    </submittedName>
</protein>
<keyword evidence="1" id="KW-0472">Membrane</keyword>
<sequence>MGSGGEQMARLQEQARFVGVAAGNAGVGFDEGRWLSRVRESMAERAAEELGAAAVKVFDVPRVLRSTRPEAYAPHHFALGPYHCRRPELRDMERYKLAAAKRAEKLFAAGKRFDDLVRRFSDIHDKILAPYHRLLELNEQTLAWMMAIDTCFLLDFLESYHRDEATDMVSSAANWINAVVRDAIMLENQIPLFLFAAALELRHGTDQAQAASAAADALRGVLGRFITEVSPIKTTASAALAVAGDDLARHAHLLELLYHFLVPTDAVAEAVGNEPPPLVPEDFSAVDVFDQMQKEIPDYDKVKQACVQVSSLDMAPIRFIKKNLISRPMGLAASLPGKLMRKVPLLSAVAPLVGKLWSSSSSAADMEARLKGVNLGTIINSPLAQELMIPSVAQLAACGVRFAPAPEGIAGIEFDAPAATLKLPVITVDGNTETVLRNLVAYEAVAVRGPLVLARYTELMNGIIDTAKDVKILRQSGVVVNRMKSDGEAAEMWNGMCRATRLSRVPRLDGVIRAVNEHRSRRAAVRLRKMMKRYVFRSWRVLTLLAAVVLLLMTALQTFCSVYQCNRWFGNMLQMPQPGVQPSGTMVATGLGDEATGSVASSGRKSSVRVRTDQLGVWATFGIKEVAVVEVLQRGELSMLGFTAIREARTSSDEWAWQEVVG</sequence>
<dbReference type="Proteomes" id="UP000008022">
    <property type="component" value="Unassembled WGS sequence"/>
</dbReference>
<reference evidence="2" key="2">
    <citation type="submission" date="2015-06" db="UniProtKB">
        <authorList>
            <consortium name="EnsemblPlants"/>
        </authorList>
    </citation>
    <scope>IDENTIFICATION</scope>
</reference>
<evidence type="ECO:0000313" key="2">
    <source>
        <dbReference type="EnsemblPlants" id="ORUFI08G04530.1"/>
    </source>
</evidence>
<dbReference type="InterPro" id="IPR004158">
    <property type="entry name" value="DUF247_pln"/>
</dbReference>
<dbReference type="Gramene" id="ORUFI08G04530.1">
    <property type="protein sequence ID" value="ORUFI08G04530.1"/>
    <property type="gene ID" value="ORUFI08G04530"/>
</dbReference>
<dbReference type="PANTHER" id="PTHR31549">
    <property type="entry name" value="PROTEIN, PUTATIVE (DUF247)-RELATED-RELATED"/>
    <property type="match status" value="1"/>
</dbReference>
<dbReference type="STRING" id="4529.A0A0E0QET1"/>
<organism evidence="2 3">
    <name type="scientific">Oryza rufipogon</name>
    <name type="common">Brownbeard rice</name>
    <name type="synonym">Asian wild rice</name>
    <dbReference type="NCBI Taxonomy" id="4529"/>
    <lineage>
        <taxon>Eukaryota</taxon>
        <taxon>Viridiplantae</taxon>
        <taxon>Streptophyta</taxon>
        <taxon>Embryophyta</taxon>
        <taxon>Tracheophyta</taxon>
        <taxon>Spermatophyta</taxon>
        <taxon>Magnoliopsida</taxon>
        <taxon>Liliopsida</taxon>
        <taxon>Poales</taxon>
        <taxon>Poaceae</taxon>
        <taxon>BOP clade</taxon>
        <taxon>Oryzoideae</taxon>
        <taxon>Oryzeae</taxon>
        <taxon>Oryzinae</taxon>
        <taxon>Oryza</taxon>
    </lineage>
</organism>
<accession>A0A0E0QET1</accession>